<dbReference type="EMBL" id="JBBMEU010000105">
    <property type="protein sequence ID" value="MEQ2423239.1"/>
    <property type="molecule type" value="Genomic_DNA"/>
</dbReference>
<keyword evidence="2" id="KW-1185">Reference proteome</keyword>
<dbReference type="SUPFAM" id="SSF52540">
    <property type="entry name" value="P-loop containing nucleoside triphosphate hydrolases"/>
    <property type="match status" value="2"/>
</dbReference>
<feature type="non-terminal residue" evidence="1">
    <location>
        <position position="1"/>
    </location>
</feature>
<dbReference type="Proteomes" id="UP001433088">
    <property type="component" value="Unassembled WGS sequence"/>
</dbReference>
<evidence type="ECO:0000313" key="2">
    <source>
        <dbReference type="Proteomes" id="UP001433088"/>
    </source>
</evidence>
<organism evidence="1 2">
    <name type="scientific">Megasphaera intestinihominis</name>
    <dbReference type="NCBI Taxonomy" id="3133159"/>
    <lineage>
        <taxon>Bacteria</taxon>
        <taxon>Bacillati</taxon>
        <taxon>Bacillota</taxon>
        <taxon>Negativicutes</taxon>
        <taxon>Veillonellales</taxon>
        <taxon>Veillonellaceae</taxon>
        <taxon>Megasphaera</taxon>
    </lineage>
</organism>
<dbReference type="InterPro" id="IPR027417">
    <property type="entry name" value="P-loop_NTPase"/>
</dbReference>
<proteinExistence type="predicted"/>
<gene>
    <name evidence="1" type="ORF">WMO23_10935</name>
</gene>
<protein>
    <submittedName>
        <fullName evidence="1">Uncharacterized protein</fullName>
    </submittedName>
</protein>
<sequence>TTGCLSLCSNTMLLIESIYTKLLTHPSTIINIIEAVLRQHYKSLDIMNAILEYDVLAVFIYLEGYSYLVSFQPPKDEKDIEVLNYLWQYENSDKIPYGQWKKGLGIEIKKENTNLRKELLKYVHLFKINEKKLVKMSIGCYRYVFEKILSQSYSINELVQMADKKDTVEQYVKTVLLSNPKFKAIPQFTRKKDNDINFDKLRKIQERRKNQILSIIEEFNSDEYQKDKLKIVYKIRYLGTDFIDFEKMLKSMPQFSHTFFRLHNKIYNITIEEFLAGIDKCCRRVGILEFLQLIMKSDYTNIKAQLKIKQFCKEITQKDIDNGIISMGKEDEINIIKEVVDYINRNYHTQIIEKLDNDYLEHCDSYTIEFNVSNRENVEKRKPCFRDITRLSLGQKVVAILSFILGYSKYAEDFRPLIIDQPEDNLDSQYIYKNLVQELRTMKGKRQVIVATHNATIVTNAKADQVIVMDSNGEHGWLKKFGYSNSPVIKKEIINYLEGGIESFKHKEAIYKDVLN</sequence>
<accession>A0ABV1D291</accession>
<reference evidence="1 2" key="1">
    <citation type="submission" date="2024-03" db="EMBL/GenBank/DDBJ databases">
        <title>Human intestinal bacterial collection.</title>
        <authorList>
            <person name="Pauvert C."/>
            <person name="Hitch T.C.A."/>
            <person name="Clavel T."/>
        </authorList>
    </citation>
    <scope>NUCLEOTIDE SEQUENCE [LARGE SCALE GENOMIC DNA]</scope>
    <source>
        <strain evidence="1 2">CLA-AA-H81</strain>
    </source>
</reference>
<evidence type="ECO:0000313" key="1">
    <source>
        <dbReference type="EMBL" id="MEQ2423239.1"/>
    </source>
</evidence>
<dbReference type="Gene3D" id="3.40.50.300">
    <property type="entry name" value="P-loop containing nucleotide triphosphate hydrolases"/>
    <property type="match status" value="1"/>
</dbReference>
<comment type="caution">
    <text evidence="1">The sequence shown here is derived from an EMBL/GenBank/DDBJ whole genome shotgun (WGS) entry which is preliminary data.</text>
</comment>
<name>A0ABV1D291_9FIRM</name>